<evidence type="ECO:0000256" key="2">
    <source>
        <dbReference type="ARBA" id="ARBA00022771"/>
    </source>
</evidence>
<evidence type="ECO:0000256" key="4">
    <source>
        <dbReference type="SAM" id="MobiDB-lite"/>
    </source>
</evidence>
<dbReference type="PANTHER" id="PTHR33112:SF16">
    <property type="entry name" value="HETEROKARYON INCOMPATIBILITY DOMAIN-CONTAINING PROTEIN"/>
    <property type="match status" value="1"/>
</dbReference>
<keyword evidence="7" id="KW-1185">Reference proteome</keyword>
<dbReference type="AlphaFoldDB" id="A0A8H6RF75"/>
<organism evidence="6 7">
    <name type="scientific">Pseudocercospora fuligena</name>
    <dbReference type="NCBI Taxonomy" id="685502"/>
    <lineage>
        <taxon>Eukaryota</taxon>
        <taxon>Fungi</taxon>
        <taxon>Dikarya</taxon>
        <taxon>Ascomycota</taxon>
        <taxon>Pezizomycotina</taxon>
        <taxon>Dothideomycetes</taxon>
        <taxon>Dothideomycetidae</taxon>
        <taxon>Mycosphaerellales</taxon>
        <taxon>Mycosphaerellaceae</taxon>
        <taxon>Pseudocercospora</taxon>
    </lineage>
</organism>
<dbReference type="InterPro" id="IPR043145">
    <property type="entry name" value="Znf_ZZ_sf"/>
</dbReference>
<gene>
    <name evidence="6" type="ORF">HII31_09839</name>
</gene>
<feature type="region of interest" description="Disordered" evidence="4">
    <location>
        <begin position="1"/>
        <end position="23"/>
    </location>
</feature>
<evidence type="ECO:0000259" key="5">
    <source>
        <dbReference type="Pfam" id="PF06985"/>
    </source>
</evidence>
<dbReference type="GO" id="GO:0008270">
    <property type="term" value="F:zinc ion binding"/>
    <property type="evidence" value="ECO:0007669"/>
    <property type="project" value="UniProtKB-KW"/>
</dbReference>
<keyword evidence="2" id="KW-0863">Zinc-finger</keyword>
<dbReference type="SUPFAM" id="SSF57850">
    <property type="entry name" value="RING/U-box"/>
    <property type="match status" value="1"/>
</dbReference>
<dbReference type="Proteomes" id="UP000660729">
    <property type="component" value="Unassembled WGS sequence"/>
</dbReference>
<keyword evidence="3" id="KW-0862">Zinc</keyword>
<dbReference type="PANTHER" id="PTHR33112">
    <property type="entry name" value="DOMAIN PROTEIN, PUTATIVE-RELATED"/>
    <property type="match status" value="1"/>
</dbReference>
<keyword evidence="1" id="KW-0479">Metal-binding</keyword>
<dbReference type="Gene3D" id="3.30.60.90">
    <property type="match status" value="1"/>
</dbReference>
<evidence type="ECO:0000256" key="3">
    <source>
        <dbReference type="ARBA" id="ARBA00022833"/>
    </source>
</evidence>
<evidence type="ECO:0000256" key="1">
    <source>
        <dbReference type="ARBA" id="ARBA00022723"/>
    </source>
</evidence>
<feature type="domain" description="Heterokaryon incompatibility" evidence="5">
    <location>
        <begin position="444"/>
        <end position="609"/>
    </location>
</feature>
<evidence type="ECO:0000313" key="6">
    <source>
        <dbReference type="EMBL" id="KAF7188916.1"/>
    </source>
</evidence>
<reference evidence="6" key="1">
    <citation type="submission" date="2020-04" db="EMBL/GenBank/DDBJ databases">
        <title>Draft genome resource of the tomato pathogen Pseudocercospora fuligena.</title>
        <authorList>
            <person name="Zaccaron A."/>
        </authorList>
    </citation>
    <scope>NUCLEOTIDE SEQUENCE</scope>
    <source>
        <strain evidence="6">PF001</strain>
    </source>
</reference>
<proteinExistence type="predicted"/>
<protein>
    <recommendedName>
        <fullName evidence="5">Heterokaryon incompatibility domain-containing protein</fullName>
    </recommendedName>
</protein>
<accession>A0A8H6RF75</accession>
<dbReference type="InterPro" id="IPR010730">
    <property type="entry name" value="HET"/>
</dbReference>
<dbReference type="OrthoDB" id="3647420at2759"/>
<comment type="caution">
    <text evidence="6">The sequence shown here is derived from an EMBL/GenBank/DDBJ whole genome shotgun (WGS) entry which is preliminary data.</text>
</comment>
<dbReference type="EMBL" id="JABCIY010000204">
    <property type="protein sequence ID" value="KAF7188916.1"/>
    <property type="molecule type" value="Genomic_DNA"/>
</dbReference>
<evidence type="ECO:0000313" key="7">
    <source>
        <dbReference type="Proteomes" id="UP000660729"/>
    </source>
</evidence>
<sequence>MSPNPVHPEEDVASARDPGAVPTTQVEACHQQAEAGDSGISSATDTQTISTDTPIIAPSSALEQVQIAQAFFNDLSKTPSNDDQSTEFSTSNVLATLLLDELQCSFPDLIPSTPDSDPLTKIRALFSQLSISAPETFSTSTLQTQVTRQATSNLTGICTVCNNLQPDGHEDSFSNPNGGLRDQSQDPLIRNARAEFAKSHRALVLDGIPIGDVKDAADGKSYRGRVREKCRYCQFLWDVLVKFHGEEWLVSKSFYAGNKDPRKLKLSICEGRPLVLGCQSFRSDPDWSHVRDDLEIYRSEDDGGVEMEFVGRACEKAERGDDEKAFGWIKKCFAECLRGHEDCVMEKDADEKHFGIFCDGEACEKRKEKSYIAGVRHQCTVCENTDFCGKCVARHDPDHALEEVQVPAGDNKDIVPMRLLYLGTSDDELKLVESRHILESPIQFAALSHCWGAAKILRLLTHNHTRLLRHVSHEDLPNTFQDAIKVARLLNLSYLWIDSLCIIQDSAADWETNAAVMGEVYSRATIVISASSSFSPWASFLSKRPAEYWGPRTIAFPTADGGTRLVKVRKRHTLASPLEQGLKEPPYTTSWATLLRAGPLYRRAWAFQEALLASRIIHFHAGGLSWECRTHRRDEGSLPSYASTTPDSLGEITEMEKWHRAIKSYSRRKLTRSSDRLPAVSGVAKIFAERGARGTYVAGLWQNTFILDLLWQIMPGSQHIATAYNMGREYVAPSWSWASVDRGVVWTKYKDPVPMIVIPEMTCPPKSGSVNPYGEVGRSLLLAQDCCRSK</sequence>
<name>A0A8H6RF75_9PEZI</name>
<dbReference type="Pfam" id="PF06985">
    <property type="entry name" value="HET"/>
    <property type="match status" value="1"/>
</dbReference>